<feature type="DNA-binding region" description="HMG box" evidence="2">
    <location>
        <begin position="236"/>
        <end position="285"/>
    </location>
</feature>
<organism evidence="5 6">
    <name type="scientific">Trametes coccinea (strain BRFM310)</name>
    <name type="common">Pycnoporus coccineus</name>
    <dbReference type="NCBI Taxonomy" id="1353009"/>
    <lineage>
        <taxon>Eukaryota</taxon>
        <taxon>Fungi</taxon>
        <taxon>Dikarya</taxon>
        <taxon>Basidiomycota</taxon>
        <taxon>Agaricomycotina</taxon>
        <taxon>Agaricomycetes</taxon>
        <taxon>Polyporales</taxon>
        <taxon>Polyporaceae</taxon>
        <taxon>Trametes</taxon>
    </lineage>
</organism>
<protein>
    <recommendedName>
        <fullName evidence="4">HMG box domain-containing protein</fullName>
    </recommendedName>
</protein>
<dbReference type="GO" id="GO:0003677">
    <property type="term" value="F:DNA binding"/>
    <property type="evidence" value="ECO:0007669"/>
    <property type="project" value="UniProtKB-UniRule"/>
</dbReference>
<dbReference type="Pfam" id="PF09011">
    <property type="entry name" value="HMG_box_2"/>
    <property type="match status" value="1"/>
</dbReference>
<dbReference type="InterPro" id="IPR009071">
    <property type="entry name" value="HMG_box_dom"/>
</dbReference>
<feature type="region of interest" description="Disordered" evidence="3">
    <location>
        <begin position="37"/>
        <end position="82"/>
    </location>
</feature>
<dbReference type="AlphaFoldDB" id="A0A1Y2ICJ0"/>
<dbReference type="SUPFAM" id="SSF47095">
    <property type="entry name" value="HMG-box"/>
    <property type="match status" value="2"/>
</dbReference>
<dbReference type="EMBL" id="KZ084133">
    <property type="protein sequence ID" value="OSC98874.1"/>
    <property type="molecule type" value="Genomic_DNA"/>
</dbReference>
<keyword evidence="6" id="KW-1185">Reference proteome</keyword>
<feature type="domain" description="HMG box" evidence="4">
    <location>
        <begin position="236"/>
        <end position="285"/>
    </location>
</feature>
<feature type="domain" description="HMG box" evidence="4">
    <location>
        <begin position="137"/>
        <end position="211"/>
    </location>
</feature>
<dbReference type="InterPro" id="IPR036910">
    <property type="entry name" value="HMG_box_dom_sf"/>
</dbReference>
<evidence type="ECO:0000313" key="5">
    <source>
        <dbReference type="EMBL" id="OSC98874.1"/>
    </source>
</evidence>
<dbReference type="InterPro" id="IPR050342">
    <property type="entry name" value="HMGB"/>
</dbReference>
<feature type="compositionally biased region" description="Basic and acidic residues" evidence="3">
    <location>
        <begin position="67"/>
        <end position="82"/>
    </location>
</feature>
<proteinExistence type="predicted"/>
<evidence type="ECO:0000313" key="6">
    <source>
        <dbReference type="Proteomes" id="UP000193067"/>
    </source>
</evidence>
<gene>
    <name evidence="5" type="ORF">PYCCODRAFT_1454148</name>
</gene>
<name>A0A1Y2ICJ0_TRAC3</name>
<dbReference type="Gene3D" id="1.10.30.10">
    <property type="entry name" value="High mobility group box domain"/>
    <property type="match status" value="2"/>
</dbReference>
<dbReference type="OrthoDB" id="1919336at2759"/>
<reference evidence="5 6" key="1">
    <citation type="journal article" date="2015" name="Biotechnol. Biofuels">
        <title>Enhanced degradation of softwood versus hardwood by the white-rot fungus Pycnoporus coccineus.</title>
        <authorList>
            <person name="Couturier M."/>
            <person name="Navarro D."/>
            <person name="Chevret D."/>
            <person name="Henrissat B."/>
            <person name="Piumi F."/>
            <person name="Ruiz-Duenas F.J."/>
            <person name="Martinez A.T."/>
            <person name="Grigoriev I.V."/>
            <person name="Riley R."/>
            <person name="Lipzen A."/>
            <person name="Berrin J.G."/>
            <person name="Master E.R."/>
            <person name="Rosso M.N."/>
        </authorList>
    </citation>
    <scope>NUCLEOTIDE SEQUENCE [LARGE SCALE GENOMIC DNA]</scope>
    <source>
        <strain evidence="5 6">BRFM310</strain>
    </source>
</reference>
<dbReference type="PANTHER" id="PTHR48112">
    <property type="entry name" value="HIGH MOBILITY GROUP PROTEIN DSP1"/>
    <property type="match status" value="1"/>
</dbReference>
<feature type="compositionally biased region" description="Basic and acidic residues" evidence="3">
    <location>
        <begin position="108"/>
        <end position="119"/>
    </location>
</feature>
<evidence type="ECO:0000259" key="4">
    <source>
        <dbReference type="PROSITE" id="PS50118"/>
    </source>
</evidence>
<dbReference type="PROSITE" id="PS50118">
    <property type="entry name" value="HMG_BOX_2"/>
    <property type="match status" value="2"/>
</dbReference>
<keyword evidence="2" id="KW-0539">Nucleus</keyword>
<feature type="DNA-binding region" description="HMG box" evidence="2">
    <location>
        <begin position="137"/>
        <end position="211"/>
    </location>
</feature>
<dbReference type="SMART" id="SM00398">
    <property type="entry name" value="HMG"/>
    <property type="match status" value="1"/>
</dbReference>
<evidence type="ECO:0000256" key="1">
    <source>
        <dbReference type="ARBA" id="ARBA00023125"/>
    </source>
</evidence>
<feature type="compositionally biased region" description="Basic residues" evidence="3">
    <location>
        <begin position="120"/>
        <end position="129"/>
    </location>
</feature>
<evidence type="ECO:0000256" key="3">
    <source>
        <dbReference type="SAM" id="MobiDB-lite"/>
    </source>
</evidence>
<evidence type="ECO:0000256" key="2">
    <source>
        <dbReference type="PROSITE-ProRule" id="PRU00267"/>
    </source>
</evidence>
<accession>A0A1Y2ICJ0</accession>
<dbReference type="GO" id="GO:0005634">
    <property type="term" value="C:nucleus"/>
    <property type="evidence" value="ECO:0007669"/>
    <property type="project" value="UniProtKB-UniRule"/>
</dbReference>
<dbReference type="STRING" id="1353009.A0A1Y2ICJ0"/>
<dbReference type="Proteomes" id="UP000193067">
    <property type="component" value="Unassembled WGS sequence"/>
</dbReference>
<keyword evidence="1 2" id="KW-0238">DNA-binding</keyword>
<feature type="region of interest" description="Disordered" evidence="3">
    <location>
        <begin position="99"/>
        <end position="146"/>
    </location>
</feature>
<sequence>MLSRLATRVFTRAYASPLSFSAAGAARTLITTAPVAARTRKAATQDASEEPAATRKPAKAKSAEATAEAKLKAKAKKEKEKEKLAAAKAKAAAAKKKAAEAAAKAKKAREEALKNDPNARFRHGLKSVKLRAEEKPPKGPAGPYCHFLKDTIPKLRAEGLPEGKDYQTVFLEASRKVAELWKNMSEEEKKPYVAMHEADRARYDKEVEEWYRKTDPRIVKACSVQKIRLGDKPADLKRPSPPFSQFTKELFHTIEAPAEARALEVGKYRMQRLGEMWRDMPEEEKARRNAAYKQACVDWQQRFGVQAQPEA</sequence>